<gene>
    <name evidence="9" type="ORF">D1614_09255</name>
</gene>
<dbReference type="Gene3D" id="3.30.390.10">
    <property type="entry name" value="Enolase-like, N-terminal domain"/>
    <property type="match status" value="1"/>
</dbReference>
<evidence type="ECO:0000259" key="8">
    <source>
        <dbReference type="SMART" id="SM00922"/>
    </source>
</evidence>
<dbReference type="GO" id="GO:0000287">
    <property type="term" value="F:magnesium ion binding"/>
    <property type="evidence" value="ECO:0007669"/>
    <property type="project" value="UniProtKB-ARBA"/>
</dbReference>
<comment type="similarity">
    <text evidence="1 7">Belongs to the mandelate racemase/muconate lactonizing enzyme family.</text>
</comment>
<dbReference type="RefSeq" id="WP_119437631.1">
    <property type="nucleotide sequence ID" value="NZ_QWGR01000004.1"/>
</dbReference>
<dbReference type="EC" id="5.1.1.-" evidence="7"/>
<dbReference type="InterPro" id="IPR013341">
    <property type="entry name" value="Mandelate_racemase_N_dom"/>
</dbReference>
<dbReference type="GO" id="GO:0016855">
    <property type="term" value="F:racemase and epimerase activity, acting on amino acids and derivatives"/>
    <property type="evidence" value="ECO:0007669"/>
    <property type="project" value="UniProtKB-UniRule"/>
</dbReference>
<sequence length="373" mass="40919">MKEEQLTIDRIEVYQSPIKLKEPFVISLGPLAYAQNLMVVIRTREGIAGFGECSPFMTINGESMETAFVVSKYLAQMLLGQNPLDIAACSAAMDRVIFGNSSVKSAFDIALYDIAAQQAGVPLYKYLGGDNTRQLVTDYTVSLGSREKMVSDALKIKAAGYQVIKVKLGENGERDIERIRAIREAIGNEIPLRLDANQGWGTDEAIRVLQALEPHNIQFCEEPIPRWDFMDLRKVRQQSGIPVMGDESCCDHNDARRLIDLEACDMFNIKLGKSAGIFKALKIKELAEEANMPLQVGGFLESRLGFTASAHFALAGKTIVFNDFDTPLMLEEDPVIGGISYGENGKVTVPEAPGLGLSVDPGFLKKQVSAVFS</sequence>
<dbReference type="SFLD" id="SFLDG00180">
    <property type="entry name" value="muconate_cycloisomerase"/>
    <property type="match status" value="1"/>
</dbReference>
<dbReference type="PANTHER" id="PTHR48073">
    <property type="entry name" value="O-SUCCINYLBENZOATE SYNTHASE-RELATED"/>
    <property type="match status" value="1"/>
</dbReference>
<evidence type="ECO:0000256" key="4">
    <source>
        <dbReference type="ARBA" id="ARBA00023235"/>
    </source>
</evidence>
<feature type="binding site" evidence="6">
    <location>
        <position position="195"/>
    </location>
    <ligand>
        <name>Mg(2+)</name>
        <dbReference type="ChEBI" id="CHEBI:18420"/>
    </ligand>
</feature>
<dbReference type="EMBL" id="QWGR01000004">
    <property type="protein sequence ID" value="RIJ48928.1"/>
    <property type="molecule type" value="Genomic_DNA"/>
</dbReference>
<evidence type="ECO:0000313" key="9">
    <source>
        <dbReference type="EMBL" id="RIJ48928.1"/>
    </source>
</evidence>
<keyword evidence="10" id="KW-1185">Reference proteome</keyword>
<feature type="binding site" evidence="6">
    <location>
        <position position="246"/>
    </location>
    <ligand>
        <name>Mg(2+)</name>
        <dbReference type="ChEBI" id="CHEBI:18420"/>
    </ligand>
</feature>
<dbReference type="FunFam" id="3.30.390.10:FF:000009">
    <property type="entry name" value="Hydrophobic dipeptide epimerase"/>
    <property type="match status" value="1"/>
</dbReference>
<dbReference type="Gene3D" id="3.20.20.120">
    <property type="entry name" value="Enolase-like C-terminal domain"/>
    <property type="match status" value="1"/>
</dbReference>
<dbReference type="InterPro" id="IPR013342">
    <property type="entry name" value="Mandelate_racemase_C"/>
</dbReference>
<proteinExistence type="inferred from homology"/>
<dbReference type="InterPro" id="IPR036849">
    <property type="entry name" value="Enolase-like_C_sf"/>
</dbReference>
<dbReference type="Proteomes" id="UP000265926">
    <property type="component" value="Unassembled WGS sequence"/>
</dbReference>
<dbReference type="CDD" id="cd03319">
    <property type="entry name" value="L-Ala-DL-Glu_epimerase"/>
    <property type="match status" value="1"/>
</dbReference>
<feature type="domain" description="Mandelate racemase/muconate lactonizing enzyme C-terminal" evidence="8">
    <location>
        <begin position="146"/>
        <end position="242"/>
    </location>
</feature>
<dbReference type="SUPFAM" id="SSF54826">
    <property type="entry name" value="Enolase N-terminal domain-like"/>
    <property type="match status" value="1"/>
</dbReference>
<dbReference type="InterPro" id="IPR034603">
    <property type="entry name" value="Dipeptide_epimerase"/>
</dbReference>
<dbReference type="SFLD" id="SFLDF00009">
    <property type="entry name" value="o-succinylbenzoate_synthase"/>
    <property type="match status" value="1"/>
</dbReference>
<reference evidence="9 10" key="1">
    <citation type="submission" date="2018-08" db="EMBL/GenBank/DDBJ databases">
        <title>Pallidiluteibacterium maritimus gen. nov., sp. nov., isolated from coastal sediment.</title>
        <authorList>
            <person name="Zhou L.Y."/>
        </authorList>
    </citation>
    <scope>NUCLEOTIDE SEQUENCE [LARGE SCALE GENOMIC DNA]</scope>
    <source>
        <strain evidence="9 10">XSD2</strain>
    </source>
</reference>
<evidence type="ECO:0000256" key="7">
    <source>
        <dbReference type="RuleBase" id="RU366006"/>
    </source>
</evidence>
<feature type="active site" description="Proton acceptor; specific for (R)-substrate epimerization" evidence="5">
    <location>
        <position position="167"/>
    </location>
</feature>
<dbReference type="SUPFAM" id="SSF51604">
    <property type="entry name" value="Enolase C-terminal domain-like"/>
    <property type="match status" value="1"/>
</dbReference>
<dbReference type="GO" id="GO:0006518">
    <property type="term" value="P:peptide metabolic process"/>
    <property type="evidence" value="ECO:0007669"/>
    <property type="project" value="UniProtKB-ARBA"/>
</dbReference>
<evidence type="ECO:0000256" key="6">
    <source>
        <dbReference type="PIRSR" id="PIRSR634603-3"/>
    </source>
</evidence>
<dbReference type="InterPro" id="IPR029017">
    <property type="entry name" value="Enolase-like_N"/>
</dbReference>
<protein>
    <recommendedName>
        <fullName evidence="7">Dipeptide epimerase</fullName>
        <ecNumber evidence="7">5.1.1.-</ecNumber>
    </recommendedName>
</protein>
<dbReference type="AlphaFoldDB" id="A0A399SZI3"/>
<organism evidence="9 10">
    <name type="scientific">Maribellus luteus</name>
    <dbReference type="NCBI Taxonomy" id="2305463"/>
    <lineage>
        <taxon>Bacteria</taxon>
        <taxon>Pseudomonadati</taxon>
        <taxon>Bacteroidota</taxon>
        <taxon>Bacteroidia</taxon>
        <taxon>Marinilabiliales</taxon>
        <taxon>Prolixibacteraceae</taxon>
        <taxon>Maribellus</taxon>
    </lineage>
</organism>
<feature type="active site" description="Proton acceptor; specific for (S)-substrate epimerization" evidence="5">
    <location>
        <position position="270"/>
    </location>
</feature>
<dbReference type="Pfam" id="PF02746">
    <property type="entry name" value="MR_MLE_N"/>
    <property type="match status" value="1"/>
</dbReference>
<evidence type="ECO:0000313" key="10">
    <source>
        <dbReference type="Proteomes" id="UP000265926"/>
    </source>
</evidence>
<dbReference type="SMART" id="SM00922">
    <property type="entry name" value="MR_MLE"/>
    <property type="match status" value="1"/>
</dbReference>
<keyword evidence="2 6" id="KW-0479">Metal-binding</keyword>
<evidence type="ECO:0000256" key="5">
    <source>
        <dbReference type="PIRSR" id="PIRSR634603-1"/>
    </source>
</evidence>
<feature type="binding site" evidence="6">
    <location>
        <position position="221"/>
    </location>
    <ligand>
        <name>Mg(2+)</name>
        <dbReference type="ChEBI" id="CHEBI:18420"/>
    </ligand>
</feature>
<evidence type="ECO:0000256" key="3">
    <source>
        <dbReference type="ARBA" id="ARBA00022842"/>
    </source>
</evidence>
<dbReference type="SFLD" id="SFLDS00001">
    <property type="entry name" value="Enolase"/>
    <property type="match status" value="1"/>
</dbReference>
<comment type="cofactor">
    <cofactor evidence="6 7">
        <name>Mg(2+)</name>
        <dbReference type="ChEBI" id="CHEBI:18420"/>
    </cofactor>
    <text evidence="6 7">Binds 1 Mg(2+) ion per subunit.</text>
</comment>
<dbReference type="Pfam" id="PF13378">
    <property type="entry name" value="MR_MLE_C"/>
    <property type="match status" value="1"/>
</dbReference>
<comment type="caution">
    <text evidence="9">The sequence shown here is derived from an EMBL/GenBank/DDBJ whole genome shotgun (WGS) entry which is preliminary data.</text>
</comment>
<keyword evidence="3 6" id="KW-0460">Magnesium</keyword>
<evidence type="ECO:0000256" key="2">
    <source>
        <dbReference type="ARBA" id="ARBA00022723"/>
    </source>
</evidence>
<keyword evidence="4 7" id="KW-0413">Isomerase</keyword>
<dbReference type="InterPro" id="IPR029065">
    <property type="entry name" value="Enolase_C-like"/>
</dbReference>
<dbReference type="OrthoDB" id="9766759at2"/>
<dbReference type="PANTHER" id="PTHR48073:SF2">
    <property type="entry name" value="O-SUCCINYLBENZOATE SYNTHASE"/>
    <property type="match status" value="1"/>
</dbReference>
<evidence type="ECO:0000256" key="1">
    <source>
        <dbReference type="ARBA" id="ARBA00008031"/>
    </source>
</evidence>
<name>A0A399SZI3_9BACT</name>
<accession>A0A399SZI3</accession>